<comment type="catalytic activity">
    <reaction evidence="5">
        <text>trans-aconitate + S-adenosyl-L-methionine = (E)-3-(methoxycarbonyl)pent-2-enedioate + S-adenosyl-L-homocysteine</text>
        <dbReference type="Rhea" id="RHEA:14969"/>
        <dbReference type="ChEBI" id="CHEBI:15708"/>
        <dbReference type="ChEBI" id="CHEBI:57470"/>
        <dbReference type="ChEBI" id="CHEBI:57856"/>
        <dbReference type="ChEBI" id="CHEBI:59789"/>
        <dbReference type="EC" id="2.1.1.144"/>
    </reaction>
</comment>
<dbReference type="InterPro" id="IPR041698">
    <property type="entry name" value="Methyltransf_25"/>
</dbReference>
<sequence>MSDTPTTPTSNHSGTWDPGQYLRHAGNRSRPFYDLVARIPPLPGGDTPRVTDLGCGPGNLTASLLDRWPAARITGVDSSAEMLTAAEHLAGPTARSGSLHLTQADIATWTPDAPHDLILSNAALQWVPDHWTLFPAWVAGLRPGGVLALQMPGNFTSPSHTLLFDVANRPHWRRRLAHATGPTDRVLTPEQYLRRLSALGCDVDVWETTYLHVLQGDNPVLDWVRGTALRPVLDALPDPADQQAFLEEYGELLRAAYPPEPFGTVLPFRRVFAVAVRRADT</sequence>
<feature type="domain" description="Methyltransferase" evidence="7">
    <location>
        <begin position="50"/>
        <end position="145"/>
    </location>
</feature>
<feature type="compositionally biased region" description="Polar residues" evidence="6">
    <location>
        <begin position="1"/>
        <end position="14"/>
    </location>
</feature>
<keyword evidence="9" id="KW-1185">Reference proteome</keyword>
<evidence type="ECO:0000313" key="8">
    <source>
        <dbReference type="EMBL" id="KRV48846.1"/>
    </source>
</evidence>
<comment type="function">
    <text evidence="5">Catalyzes the S-adenosylmethionine monomethyl esterification of trans-aconitate.</text>
</comment>
<protein>
    <recommendedName>
        <fullName evidence="5">Trans-aconitate 2-methyltransferase</fullName>
        <ecNumber evidence="5">2.1.1.144</ecNumber>
    </recommendedName>
</protein>
<dbReference type="Gene3D" id="3.40.50.150">
    <property type="entry name" value="Vaccinia Virus protein VP39"/>
    <property type="match status" value="1"/>
</dbReference>
<reference evidence="8 9" key="1">
    <citation type="submission" date="2015-10" db="EMBL/GenBank/DDBJ databases">
        <title>Draft genome sequence of pyrrolomycin-producing Streptomyces vitaminophilus.</title>
        <authorList>
            <person name="Graham D.E."/>
            <person name="Mahan K.M."/>
            <person name="Klingeman D.M."/>
            <person name="Hettich R.L."/>
            <person name="Parry R.J."/>
        </authorList>
    </citation>
    <scope>NUCLEOTIDE SEQUENCE [LARGE SCALE GENOMIC DNA]</scope>
    <source>
        <strain evidence="8 9">ATCC 31673</strain>
    </source>
</reference>
<keyword evidence="2 5" id="KW-0489">Methyltransferase</keyword>
<dbReference type="eggNOG" id="COG4106">
    <property type="taxonomic scope" value="Bacteria"/>
</dbReference>
<dbReference type="NCBIfam" id="NF010703">
    <property type="entry name" value="PRK14103.1"/>
    <property type="match status" value="1"/>
</dbReference>
<dbReference type="Gene3D" id="1.10.150.290">
    <property type="entry name" value="S-adenosyl-L-methionine-dependent methyltransferases"/>
    <property type="match status" value="1"/>
</dbReference>
<evidence type="ECO:0000256" key="1">
    <source>
        <dbReference type="ARBA" id="ARBA00022490"/>
    </source>
</evidence>
<keyword evidence="1 5" id="KW-0963">Cytoplasm</keyword>
<keyword evidence="3 5" id="KW-0808">Transferase</keyword>
<dbReference type="EC" id="2.1.1.144" evidence="5"/>
<dbReference type="OrthoDB" id="9795085at2"/>
<evidence type="ECO:0000313" key="9">
    <source>
        <dbReference type="Proteomes" id="UP000050867"/>
    </source>
</evidence>
<dbReference type="GO" id="GO:0005737">
    <property type="term" value="C:cytoplasm"/>
    <property type="evidence" value="ECO:0007669"/>
    <property type="project" value="UniProtKB-SubCell"/>
</dbReference>
<comment type="similarity">
    <text evidence="5">Belongs to the methyltransferase superfamily. Tam family.</text>
</comment>
<gene>
    <name evidence="5" type="primary">tam</name>
    <name evidence="8" type="ORF">AQ490_23600</name>
</gene>
<comment type="subcellular location">
    <subcellularLocation>
        <location evidence="5">Cytoplasm</location>
    </subcellularLocation>
</comment>
<name>A0A0T6LRS7_WENVI</name>
<dbReference type="CDD" id="cd02440">
    <property type="entry name" value="AdoMet_MTases"/>
    <property type="match status" value="1"/>
</dbReference>
<dbReference type="GO" id="GO:0030798">
    <property type="term" value="F:trans-aconitate 2-methyltransferase activity"/>
    <property type="evidence" value="ECO:0007669"/>
    <property type="project" value="UniProtKB-UniRule"/>
</dbReference>
<organism evidence="8 9">
    <name type="scientific">Wenjunlia vitaminophila</name>
    <name type="common">Streptomyces vitaminophilus</name>
    <dbReference type="NCBI Taxonomy" id="76728"/>
    <lineage>
        <taxon>Bacteria</taxon>
        <taxon>Bacillati</taxon>
        <taxon>Actinomycetota</taxon>
        <taxon>Actinomycetes</taxon>
        <taxon>Kitasatosporales</taxon>
        <taxon>Streptomycetaceae</taxon>
        <taxon>Wenjunlia</taxon>
    </lineage>
</organism>
<dbReference type="PANTHER" id="PTHR43861:SF1">
    <property type="entry name" value="TRANS-ACONITATE 2-METHYLTRANSFERASE"/>
    <property type="match status" value="1"/>
</dbReference>
<dbReference type="RefSeq" id="WP_018385755.1">
    <property type="nucleotide sequence ID" value="NZ_LLZU01000018.1"/>
</dbReference>
<evidence type="ECO:0000259" key="7">
    <source>
        <dbReference type="Pfam" id="PF13649"/>
    </source>
</evidence>
<dbReference type="Proteomes" id="UP000050867">
    <property type="component" value="Unassembled WGS sequence"/>
</dbReference>
<dbReference type="GO" id="GO:0017000">
    <property type="term" value="P:antibiotic biosynthetic process"/>
    <property type="evidence" value="ECO:0007669"/>
    <property type="project" value="UniProtKB-ARBA"/>
</dbReference>
<dbReference type="HAMAP" id="MF_00560">
    <property type="entry name" value="Tran_acon_Me_trans"/>
    <property type="match status" value="1"/>
</dbReference>
<dbReference type="Pfam" id="PF13649">
    <property type="entry name" value="Methyltransf_25"/>
    <property type="match status" value="1"/>
</dbReference>
<keyword evidence="4 5" id="KW-0949">S-adenosyl-L-methionine</keyword>
<evidence type="ECO:0000256" key="3">
    <source>
        <dbReference type="ARBA" id="ARBA00022679"/>
    </source>
</evidence>
<dbReference type="GO" id="GO:0032259">
    <property type="term" value="P:methylation"/>
    <property type="evidence" value="ECO:0007669"/>
    <property type="project" value="UniProtKB-KW"/>
</dbReference>
<evidence type="ECO:0000256" key="5">
    <source>
        <dbReference type="HAMAP-Rule" id="MF_00560"/>
    </source>
</evidence>
<comment type="caution">
    <text evidence="8">The sequence shown here is derived from an EMBL/GenBank/DDBJ whole genome shotgun (WGS) entry which is preliminary data.</text>
</comment>
<dbReference type="InterPro" id="IPR029063">
    <property type="entry name" value="SAM-dependent_MTases_sf"/>
</dbReference>
<evidence type="ECO:0000256" key="4">
    <source>
        <dbReference type="ARBA" id="ARBA00022691"/>
    </source>
</evidence>
<evidence type="ECO:0000256" key="6">
    <source>
        <dbReference type="SAM" id="MobiDB-lite"/>
    </source>
</evidence>
<accession>A0A0T6LRS7</accession>
<dbReference type="AlphaFoldDB" id="A0A0T6LRS7"/>
<dbReference type="SUPFAM" id="SSF53335">
    <property type="entry name" value="S-adenosyl-L-methionine-dependent methyltransferases"/>
    <property type="match status" value="1"/>
</dbReference>
<feature type="region of interest" description="Disordered" evidence="6">
    <location>
        <begin position="1"/>
        <end position="23"/>
    </location>
</feature>
<dbReference type="STRING" id="76728.AQ490_23600"/>
<evidence type="ECO:0000256" key="2">
    <source>
        <dbReference type="ARBA" id="ARBA00022603"/>
    </source>
</evidence>
<proteinExistence type="inferred from homology"/>
<dbReference type="EMBL" id="LLZU01000018">
    <property type="protein sequence ID" value="KRV48846.1"/>
    <property type="molecule type" value="Genomic_DNA"/>
</dbReference>
<dbReference type="InterPro" id="IPR023506">
    <property type="entry name" value="Trans-aconitate_MeTrfase"/>
</dbReference>
<dbReference type="InterPro" id="IPR023149">
    <property type="entry name" value="Trans_acon_MeTrfase_C"/>
</dbReference>
<dbReference type="PANTHER" id="PTHR43861">
    <property type="entry name" value="TRANS-ACONITATE 2-METHYLTRANSFERASE-RELATED"/>
    <property type="match status" value="1"/>
</dbReference>